<name>A0ABR1IIV5_9AGAR</name>
<protein>
    <submittedName>
        <fullName evidence="2">Uncharacterized protein</fullName>
    </submittedName>
</protein>
<keyword evidence="3" id="KW-1185">Reference proteome</keyword>
<dbReference type="Proteomes" id="UP001498398">
    <property type="component" value="Unassembled WGS sequence"/>
</dbReference>
<gene>
    <name evidence="2" type="ORF">VKT23_020545</name>
</gene>
<evidence type="ECO:0000313" key="2">
    <source>
        <dbReference type="EMBL" id="KAK7433829.1"/>
    </source>
</evidence>
<organism evidence="2 3">
    <name type="scientific">Marasmiellus scandens</name>
    <dbReference type="NCBI Taxonomy" id="2682957"/>
    <lineage>
        <taxon>Eukaryota</taxon>
        <taxon>Fungi</taxon>
        <taxon>Dikarya</taxon>
        <taxon>Basidiomycota</taxon>
        <taxon>Agaricomycotina</taxon>
        <taxon>Agaricomycetes</taxon>
        <taxon>Agaricomycetidae</taxon>
        <taxon>Agaricales</taxon>
        <taxon>Marasmiineae</taxon>
        <taxon>Omphalotaceae</taxon>
        <taxon>Marasmiellus</taxon>
    </lineage>
</organism>
<reference evidence="2 3" key="1">
    <citation type="submission" date="2024-01" db="EMBL/GenBank/DDBJ databases">
        <title>A draft genome for the cacao thread blight pathogen Marasmiellus scandens.</title>
        <authorList>
            <person name="Baruah I.K."/>
            <person name="Leung J."/>
            <person name="Bukari Y."/>
            <person name="Amoako-Attah I."/>
            <person name="Meinhardt L.W."/>
            <person name="Bailey B.A."/>
            <person name="Cohen S.P."/>
        </authorList>
    </citation>
    <scope>NUCLEOTIDE SEQUENCE [LARGE SCALE GENOMIC DNA]</scope>
    <source>
        <strain evidence="2 3">GH-19</strain>
    </source>
</reference>
<accession>A0ABR1IIV5</accession>
<dbReference type="EMBL" id="JBANRG010000139">
    <property type="protein sequence ID" value="KAK7433829.1"/>
    <property type="molecule type" value="Genomic_DNA"/>
</dbReference>
<evidence type="ECO:0000313" key="3">
    <source>
        <dbReference type="Proteomes" id="UP001498398"/>
    </source>
</evidence>
<comment type="caution">
    <text evidence="2">The sequence shown here is derived from an EMBL/GenBank/DDBJ whole genome shotgun (WGS) entry which is preliminary data.</text>
</comment>
<feature type="region of interest" description="Disordered" evidence="1">
    <location>
        <begin position="1"/>
        <end position="39"/>
    </location>
</feature>
<sequence length="124" mass="13462">MQMQQLGPVKMLGTHKEVSPKQGPRRSGPQIFALPESTPSFADTYGSTVESASAWAKGKGKAKPRDVFDDSSLRSHSSVAAAVEGGFLRNPNLAVPRLDLQKMYMRSMLQDKHSRASLVTVSGF</sequence>
<evidence type="ECO:0000256" key="1">
    <source>
        <dbReference type="SAM" id="MobiDB-lite"/>
    </source>
</evidence>
<proteinExistence type="predicted"/>